<sequence length="168" mass="18952">MQEISRDLRSLDMRLKEILLRAPEQQRALHERLGTALLDEVRHRAPISVKGHDLGHGEYHERGTLRKWQTKYIGSKGGYAAIRAATEPRGDSGAGAITNYVENGHRVGRAGYGVSARTRRRRRQYGMIPPLSFVNGRGFYHKAHATAARLLTQAAERWADEIARELSE</sequence>
<dbReference type="Proteomes" id="UP000195326">
    <property type="component" value="Unassembled WGS sequence"/>
</dbReference>
<comment type="caution">
    <text evidence="1">The sequence shown here is derived from an EMBL/GenBank/DDBJ whole genome shotgun (WGS) entry which is preliminary data.</text>
</comment>
<dbReference type="AlphaFoldDB" id="A0A1Y4LP92"/>
<evidence type="ECO:0000313" key="2">
    <source>
        <dbReference type="Proteomes" id="UP000195326"/>
    </source>
</evidence>
<name>A0A1Y4LP92_9FIRM</name>
<evidence type="ECO:0008006" key="3">
    <source>
        <dbReference type="Google" id="ProtNLM"/>
    </source>
</evidence>
<gene>
    <name evidence="1" type="ORF">B5F15_09490</name>
</gene>
<dbReference type="RefSeq" id="WP_087415184.1">
    <property type="nucleotide sequence ID" value="NZ_NFKL01000012.1"/>
</dbReference>
<reference evidence="2" key="1">
    <citation type="submission" date="2017-04" db="EMBL/GenBank/DDBJ databases">
        <title>Function of individual gut microbiota members based on whole genome sequencing of pure cultures obtained from chicken caecum.</title>
        <authorList>
            <person name="Medvecky M."/>
            <person name="Cejkova D."/>
            <person name="Polansky O."/>
            <person name="Karasova D."/>
            <person name="Kubasova T."/>
            <person name="Cizek A."/>
            <person name="Rychlik I."/>
        </authorList>
    </citation>
    <scope>NUCLEOTIDE SEQUENCE [LARGE SCALE GENOMIC DNA]</scope>
    <source>
        <strain evidence="2">An179</strain>
    </source>
</reference>
<proteinExistence type="predicted"/>
<evidence type="ECO:0000313" key="1">
    <source>
        <dbReference type="EMBL" id="OUP57680.1"/>
    </source>
</evidence>
<protein>
    <recommendedName>
        <fullName evidence="3">HK97 gp10 family phage protein</fullName>
    </recommendedName>
</protein>
<organism evidence="1 2">
    <name type="scientific">Butyricicoccus pullicaecorum</name>
    <dbReference type="NCBI Taxonomy" id="501571"/>
    <lineage>
        <taxon>Bacteria</taxon>
        <taxon>Bacillati</taxon>
        <taxon>Bacillota</taxon>
        <taxon>Clostridia</taxon>
        <taxon>Eubacteriales</taxon>
        <taxon>Butyricicoccaceae</taxon>
        <taxon>Butyricicoccus</taxon>
    </lineage>
</organism>
<accession>A0A1Y4LP92</accession>
<dbReference type="EMBL" id="NFKL01000012">
    <property type="protein sequence ID" value="OUP57680.1"/>
    <property type="molecule type" value="Genomic_DNA"/>
</dbReference>